<reference evidence="1 2" key="1">
    <citation type="journal article" date="2011" name="Stand. Genomic Sci.">
        <title>Complete genome sequence of Treponema succinifaciens type strain (6091).</title>
        <authorList>
            <person name="Han C."/>
            <person name="Gronow S."/>
            <person name="Teshima H."/>
            <person name="Lapidus A."/>
            <person name="Nolan M."/>
            <person name="Lucas S."/>
            <person name="Hammon N."/>
            <person name="Deshpande S."/>
            <person name="Cheng J.F."/>
            <person name="Zeytun A."/>
            <person name="Tapia R."/>
            <person name="Goodwin L."/>
            <person name="Pitluck S."/>
            <person name="Liolios K."/>
            <person name="Pagani I."/>
            <person name="Ivanova N."/>
            <person name="Mavromatis K."/>
            <person name="Mikhailova N."/>
            <person name="Huntemann M."/>
            <person name="Pati A."/>
            <person name="Chen A."/>
            <person name="Palaniappan K."/>
            <person name="Land M."/>
            <person name="Hauser L."/>
            <person name="Brambilla E.M."/>
            <person name="Rohde M."/>
            <person name="Goker M."/>
            <person name="Woyke T."/>
            <person name="Bristow J."/>
            <person name="Eisen J.A."/>
            <person name="Markowitz V."/>
            <person name="Hugenholtz P."/>
            <person name="Kyrpides N.C."/>
            <person name="Klenk H.P."/>
            <person name="Detter J.C."/>
        </authorList>
    </citation>
    <scope>NUCLEOTIDE SEQUENCE [LARGE SCALE GENOMIC DNA]</scope>
    <source>
        <strain evidence="2">ATCC 33096 / DSM 2489 / 6091</strain>
    </source>
</reference>
<evidence type="ECO:0000313" key="2">
    <source>
        <dbReference type="Proteomes" id="UP000006852"/>
    </source>
</evidence>
<evidence type="ECO:0000313" key="1">
    <source>
        <dbReference type="EMBL" id="AEB14632.1"/>
    </source>
</evidence>
<sequence length="235" mass="27143">MNITKEILEWLKVSSIAIRKDGADIMSFLTRFTSEIWTLTMLQKHDFLQNEKISVQINFTDGESEEFIATVIESGEDFCDIRISGSEKKEKTAAFISALENLDEKYIKYGRRKEERIEIGKRNSEKFGLSYPEQTVFVNGIKKQQPCAVVDASIHGICIITPCTDQRMRDCDSFNVMLNFVNPEQTIVLKCHKVHAQLKKTESKIYARISCQLLEPIHFAWKERVIKLLESEKNL</sequence>
<dbReference type="Proteomes" id="UP000006852">
    <property type="component" value="Chromosome"/>
</dbReference>
<reference evidence="2" key="2">
    <citation type="submission" date="2011-04" db="EMBL/GenBank/DDBJ databases">
        <title>The complete genome of chromosome of Treponema succinifaciens DSM 2489.</title>
        <authorList>
            <person name="Lucas S."/>
            <person name="Copeland A."/>
            <person name="Lapidus A."/>
            <person name="Bruce D."/>
            <person name="Goodwin L."/>
            <person name="Pitluck S."/>
            <person name="Peters L."/>
            <person name="Kyrpides N."/>
            <person name="Mavromatis K."/>
            <person name="Ivanova N."/>
            <person name="Ovchinnikova G."/>
            <person name="Teshima H."/>
            <person name="Detter J.C."/>
            <person name="Tapia R."/>
            <person name="Han C."/>
            <person name="Land M."/>
            <person name="Hauser L."/>
            <person name="Markowitz V."/>
            <person name="Cheng J.-F."/>
            <person name="Hugenholtz P."/>
            <person name="Woyke T."/>
            <person name="Wu D."/>
            <person name="Gronow S."/>
            <person name="Wellnitz S."/>
            <person name="Brambilla E."/>
            <person name="Klenk H.-P."/>
            <person name="Eisen J.A."/>
        </authorList>
    </citation>
    <scope>NUCLEOTIDE SEQUENCE [LARGE SCALE GENOMIC DNA]</scope>
    <source>
        <strain evidence="2">ATCC 33096 / DSM 2489 / 6091</strain>
    </source>
</reference>
<name>F2NT41_TRES6</name>
<dbReference type="KEGG" id="tsu:Tresu_1741"/>
<gene>
    <name evidence="1" type="ordered locus">Tresu_1741</name>
</gene>
<dbReference type="RefSeq" id="WP_013701913.1">
    <property type="nucleotide sequence ID" value="NC_015385.1"/>
</dbReference>
<dbReference type="HOGENOM" id="CLU_1179793_0_0_12"/>
<dbReference type="EMBL" id="CP002631">
    <property type="protein sequence ID" value="AEB14632.1"/>
    <property type="molecule type" value="Genomic_DNA"/>
</dbReference>
<dbReference type="STRING" id="869209.Tresu_1741"/>
<accession>F2NT41</accession>
<organism evidence="1 2">
    <name type="scientific">Treponema succinifaciens (strain ATCC 33096 / DSM 2489 / 6091)</name>
    <dbReference type="NCBI Taxonomy" id="869209"/>
    <lineage>
        <taxon>Bacteria</taxon>
        <taxon>Pseudomonadati</taxon>
        <taxon>Spirochaetota</taxon>
        <taxon>Spirochaetia</taxon>
        <taxon>Spirochaetales</taxon>
        <taxon>Treponemataceae</taxon>
        <taxon>Treponema</taxon>
    </lineage>
</organism>
<dbReference type="AlphaFoldDB" id="F2NT41"/>
<keyword evidence="2" id="KW-1185">Reference proteome</keyword>
<protein>
    <submittedName>
        <fullName evidence="1">Uncharacterized protein</fullName>
    </submittedName>
</protein>
<dbReference type="GeneID" id="302998886"/>
<proteinExistence type="predicted"/>